<dbReference type="Proteomes" id="UP000076580">
    <property type="component" value="Chromosome 02"/>
</dbReference>
<accession>A0A151GKA9</accession>
<dbReference type="GeneID" id="63717181"/>
<evidence type="ECO:0000313" key="4">
    <source>
        <dbReference type="Proteomes" id="UP000076580"/>
    </source>
</evidence>
<dbReference type="InParanoid" id="A0A151GKA9"/>
<evidence type="ECO:0000256" key="1">
    <source>
        <dbReference type="SAM" id="Coils"/>
    </source>
</evidence>
<organism evidence="3 4">
    <name type="scientific">Drechmeria coniospora</name>
    <name type="common">Nematophagous fungus</name>
    <name type="synonym">Meria coniospora</name>
    <dbReference type="NCBI Taxonomy" id="98403"/>
    <lineage>
        <taxon>Eukaryota</taxon>
        <taxon>Fungi</taxon>
        <taxon>Dikarya</taxon>
        <taxon>Ascomycota</taxon>
        <taxon>Pezizomycotina</taxon>
        <taxon>Sordariomycetes</taxon>
        <taxon>Hypocreomycetidae</taxon>
        <taxon>Hypocreales</taxon>
        <taxon>Ophiocordycipitaceae</taxon>
        <taxon>Drechmeria</taxon>
    </lineage>
</organism>
<dbReference type="EMBL" id="LAYC01000002">
    <property type="protein sequence ID" value="KYK57528.1"/>
    <property type="molecule type" value="Genomic_DNA"/>
</dbReference>
<keyword evidence="4" id="KW-1185">Reference proteome</keyword>
<name>A0A151GKA9_DRECN</name>
<feature type="coiled-coil region" evidence="1">
    <location>
        <begin position="79"/>
        <end position="106"/>
    </location>
</feature>
<feature type="region of interest" description="Disordered" evidence="2">
    <location>
        <begin position="1"/>
        <end position="26"/>
    </location>
</feature>
<proteinExistence type="predicted"/>
<reference evidence="3 4" key="1">
    <citation type="journal article" date="2016" name="Sci. Rep.">
        <title>Insights into Adaptations to a Near-Obligate Nematode Endoparasitic Lifestyle from the Finished Genome of Drechmeria coniospora.</title>
        <authorList>
            <person name="Zhang L."/>
            <person name="Zhou Z."/>
            <person name="Guo Q."/>
            <person name="Fokkens L."/>
            <person name="Miskei M."/>
            <person name="Pocsi I."/>
            <person name="Zhang W."/>
            <person name="Chen M."/>
            <person name="Wang L."/>
            <person name="Sun Y."/>
            <person name="Donzelli B.G."/>
            <person name="Gibson D.M."/>
            <person name="Nelson D.R."/>
            <person name="Luo J.G."/>
            <person name="Rep M."/>
            <person name="Liu H."/>
            <person name="Yang S."/>
            <person name="Wang J."/>
            <person name="Krasnoff S.B."/>
            <person name="Xu Y."/>
            <person name="Molnar I."/>
            <person name="Lin M."/>
        </authorList>
    </citation>
    <scope>NUCLEOTIDE SEQUENCE [LARGE SCALE GENOMIC DNA]</scope>
    <source>
        <strain evidence="3 4">ARSEF 6962</strain>
    </source>
</reference>
<evidence type="ECO:0000256" key="2">
    <source>
        <dbReference type="SAM" id="MobiDB-lite"/>
    </source>
</evidence>
<comment type="caution">
    <text evidence="3">The sequence shown here is derived from an EMBL/GenBank/DDBJ whole genome shotgun (WGS) entry which is preliminary data.</text>
</comment>
<protein>
    <submittedName>
        <fullName evidence="3">Uncharacterized protein</fullName>
    </submittedName>
</protein>
<evidence type="ECO:0000313" key="3">
    <source>
        <dbReference type="EMBL" id="KYK57528.1"/>
    </source>
</evidence>
<dbReference type="AlphaFoldDB" id="A0A151GKA9"/>
<dbReference type="RefSeq" id="XP_040656880.1">
    <property type="nucleotide sequence ID" value="XM_040801847.1"/>
</dbReference>
<gene>
    <name evidence="3" type="ORF">DCS_04538</name>
</gene>
<keyword evidence="1" id="KW-0175">Coiled coil</keyword>
<sequence length="124" mass="14380">MFFSESFDSDNYPSTQTPKPTPPKINCVSMQEPSTLEVSVDSRETNTTPADLSPSIAISNSDGLIEYCRILSETRRMECQQLREVIRALENKINRAAKRQDEQQRLIDRQQRVINLLEHDVRRR</sequence>